<dbReference type="GO" id="GO:0004065">
    <property type="term" value="F:arylsulfatase activity"/>
    <property type="evidence" value="ECO:0007669"/>
    <property type="project" value="TreeGrafter"/>
</dbReference>
<dbReference type="Gene3D" id="3.40.720.10">
    <property type="entry name" value="Alkaline Phosphatase, subunit A"/>
    <property type="match status" value="1"/>
</dbReference>
<feature type="domain" description="Sulfatase N-terminal" evidence="3">
    <location>
        <begin position="44"/>
        <end position="370"/>
    </location>
</feature>
<comment type="similarity">
    <text evidence="1">Belongs to the sulfatase family.</text>
</comment>
<dbReference type="InterPro" id="IPR017850">
    <property type="entry name" value="Alkaline_phosphatase_core_sf"/>
</dbReference>
<dbReference type="OrthoDB" id="9764377at2"/>
<evidence type="ECO:0000259" key="3">
    <source>
        <dbReference type="Pfam" id="PF00884"/>
    </source>
</evidence>
<dbReference type="Proteomes" id="UP000308713">
    <property type="component" value="Unassembled WGS sequence"/>
</dbReference>
<dbReference type="EMBL" id="VDCS01000014">
    <property type="protein sequence ID" value="TNJ42409.1"/>
    <property type="molecule type" value="Genomic_DNA"/>
</dbReference>
<protein>
    <submittedName>
        <fullName evidence="4">Sulfatase</fullName>
    </submittedName>
</protein>
<proteinExistence type="inferred from homology"/>
<dbReference type="SUPFAM" id="SSF53649">
    <property type="entry name" value="Alkaline phosphatase-like"/>
    <property type="match status" value="1"/>
</dbReference>
<dbReference type="Gene3D" id="3.30.1120.10">
    <property type="match status" value="1"/>
</dbReference>
<gene>
    <name evidence="4" type="ORF">FGF67_14135</name>
</gene>
<dbReference type="InterPro" id="IPR000917">
    <property type="entry name" value="Sulfatase_N"/>
</dbReference>
<comment type="caution">
    <text evidence="4">The sequence shown here is derived from an EMBL/GenBank/DDBJ whole genome shotgun (WGS) entry which is preliminary data.</text>
</comment>
<name>A0A5C4SG85_9FLAO</name>
<evidence type="ECO:0000313" key="5">
    <source>
        <dbReference type="Proteomes" id="UP000308713"/>
    </source>
</evidence>
<keyword evidence="2" id="KW-0378">Hydrolase</keyword>
<evidence type="ECO:0000256" key="2">
    <source>
        <dbReference type="ARBA" id="ARBA00022801"/>
    </source>
</evidence>
<accession>A0A5C4SG85</accession>
<reference evidence="4 5" key="1">
    <citation type="submission" date="2019-05" db="EMBL/GenBank/DDBJ databases">
        <title>Tamlana fucoidanivorans sp. nov., isolated from the surface of algae collected from Fujian province in China.</title>
        <authorList>
            <person name="Li J."/>
        </authorList>
    </citation>
    <scope>NUCLEOTIDE SEQUENCE [LARGE SCALE GENOMIC DNA]</scope>
    <source>
        <strain evidence="4 5">CW2-9</strain>
    </source>
</reference>
<dbReference type="InterPro" id="IPR050738">
    <property type="entry name" value="Sulfatase"/>
</dbReference>
<dbReference type="Pfam" id="PF00884">
    <property type="entry name" value="Sulfatase"/>
    <property type="match status" value="1"/>
</dbReference>
<organism evidence="4 5">
    <name type="scientific">Allotamlana fucoidanivorans</name>
    <dbReference type="NCBI Taxonomy" id="2583814"/>
    <lineage>
        <taxon>Bacteria</taxon>
        <taxon>Pseudomonadati</taxon>
        <taxon>Bacteroidota</taxon>
        <taxon>Flavobacteriia</taxon>
        <taxon>Flavobacteriales</taxon>
        <taxon>Flavobacteriaceae</taxon>
        <taxon>Allotamlana</taxon>
    </lineage>
</organism>
<sequence length="495" mass="56067">MYSSLYSKLLSGLAVFTLISCHSTKNNSTSQQAEVQKIVTPERPNILMVLCDDLGYSDVGFNGSKDITTPALDKLAHNGTILTSAYVSHPFCGPSRAGLMTGLYAHKIGAQFNLPPNSETIAQGISTKETFISKVLDESDYYTGLIGKWHLGATPEFHPNERGFDDFYGFLGGGHKYFPEAYREAYAKQEKQGNKVIWDYLSPLEHNGKKLHETEYLTDAFSREAVRFVTEASKKEEPFFLYLSYNAPHTPLEAKEEDLQRFSHIKDEKRRTYAAMVYAVDRGIERITKALQETNQLDNTLIVFFSDNGGKTTAGATNFPLKEGKGSVYEGGHRVPMFFHWPNVVPSGKKYNHLVSALDFYPTFTRLAGAKVPEGKQLDGKNIWEDFLAGKNAHADDNIYIMRHRNGFSDVSVRRNEWKAVKAYNQKWKLFNIENDISENKDVSAKHPDVVKELVGEGEVWSRFHVQPLWWHDVKTGEEWKADGMPKFDKTFSLN</sequence>
<keyword evidence="5" id="KW-1185">Reference proteome</keyword>
<dbReference type="PANTHER" id="PTHR42693:SF53">
    <property type="entry name" value="ENDO-4-O-SULFATASE"/>
    <property type="match status" value="1"/>
</dbReference>
<evidence type="ECO:0000313" key="4">
    <source>
        <dbReference type="EMBL" id="TNJ42409.1"/>
    </source>
</evidence>
<dbReference type="RefSeq" id="WP_139698417.1">
    <property type="nucleotide sequence ID" value="NZ_CP074074.1"/>
</dbReference>
<evidence type="ECO:0000256" key="1">
    <source>
        <dbReference type="ARBA" id="ARBA00008779"/>
    </source>
</evidence>
<dbReference type="PANTHER" id="PTHR42693">
    <property type="entry name" value="ARYLSULFATASE FAMILY MEMBER"/>
    <property type="match status" value="1"/>
</dbReference>
<dbReference type="AlphaFoldDB" id="A0A5C4SG85"/>